<feature type="region of interest" description="Disordered" evidence="1">
    <location>
        <begin position="24"/>
        <end position="74"/>
    </location>
</feature>
<accession>A0A2K9F4L5</accession>
<dbReference type="EMBL" id="CP025408">
    <property type="protein sequence ID" value="AUH35342.1"/>
    <property type="molecule type" value="Genomic_DNA"/>
</dbReference>
<dbReference type="Proteomes" id="UP000233742">
    <property type="component" value="Chromosome"/>
</dbReference>
<evidence type="ECO:0000313" key="2">
    <source>
        <dbReference type="EMBL" id="AUH35342.1"/>
    </source>
</evidence>
<evidence type="ECO:0000256" key="1">
    <source>
        <dbReference type="SAM" id="MobiDB-lite"/>
    </source>
</evidence>
<dbReference type="InterPro" id="IPR047675">
    <property type="entry name" value="Putative_zinc-bd"/>
</dbReference>
<name>A0A2K9F4L5_9RHOB</name>
<keyword evidence="3" id="KW-1185">Reference proteome</keyword>
<gene>
    <name evidence="2" type="ORF">CUV01_09495</name>
</gene>
<proteinExistence type="predicted"/>
<sequence length="74" mass="8366">MAIRRITLASIAQRPCKAMTRAGTPCRLQSEPGKQRCRLHGGLSTGPRTAEGKARIAAAQRRRWQKRRDKERVL</sequence>
<protein>
    <submittedName>
        <fullName evidence="2">Uncharacterized protein</fullName>
    </submittedName>
</protein>
<dbReference type="AlphaFoldDB" id="A0A2K9F4L5"/>
<dbReference type="KEGG" id="paro:CUV01_09495"/>
<dbReference type="NCBIfam" id="NF041373">
    <property type="entry name" value="HGG_STG"/>
    <property type="match status" value="1"/>
</dbReference>
<evidence type="ECO:0000313" key="3">
    <source>
        <dbReference type="Proteomes" id="UP000233742"/>
    </source>
</evidence>
<reference evidence="2 3" key="1">
    <citation type="submission" date="2017-12" db="EMBL/GenBank/DDBJ databases">
        <authorList>
            <person name="Hurst M.R.H."/>
        </authorList>
    </citation>
    <scope>NUCLEOTIDE SEQUENCE [LARGE SCALE GENOMIC DNA]</scope>
    <source>
        <strain evidence="2 3">BM15</strain>
    </source>
</reference>
<organism evidence="2 3">
    <name type="scientific">Paracoccus tegillarcae</name>
    <dbReference type="NCBI Taxonomy" id="1529068"/>
    <lineage>
        <taxon>Bacteria</taxon>
        <taxon>Pseudomonadati</taxon>
        <taxon>Pseudomonadota</taxon>
        <taxon>Alphaproteobacteria</taxon>
        <taxon>Rhodobacterales</taxon>
        <taxon>Paracoccaceae</taxon>
        <taxon>Paracoccus</taxon>
    </lineage>
</organism>